<dbReference type="EC" id="1.11.1.24" evidence="3"/>
<dbReference type="GO" id="GO:0045454">
    <property type="term" value="P:cell redox homeostasis"/>
    <property type="evidence" value="ECO:0007669"/>
    <property type="project" value="TreeGrafter"/>
</dbReference>
<gene>
    <name evidence="15" type="primary">bcp_4</name>
    <name evidence="15" type="ORF">PDESU_05548</name>
</gene>
<evidence type="ECO:0000256" key="10">
    <source>
        <dbReference type="ARBA" id="ARBA00038489"/>
    </source>
</evidence>
<evidence type="ECO:0000256" key="6">
    <source>
        <dbReference type="ARBA" id="ARBA00023002"/>
    </source>
</evidence>
<dbReference type="SUPFAM" id="SSF52833">
    <property type="entry name" value="Thioredoxin-like"/>
    <property type="match status" value="1"/>
</dbReference>
<dbReference type="RefSeq" id="WP_136082465.1">
    <property type="nucleotide sequence ID" value="NZ_CAAHFG010000004.1"/>
</dbReference>
<accession>A0A6C2UAD1</accession>
<comment type="function">
    <text evidence="1">Thiol-specific peroxidase that catalyzes the reduction of hydrogen peroxide and organic hydroperoxides to water and alcohols, respectively. Plays a role in cell protection against oxidative stress by detoxifying peroxides and as sensor of hydrogen peroxide-mediated signaling events.</text>
</comment>
<evidence type="ECO:0000313" key="16">
    <source>
        <dbReference type="Proteomes" id="UP000366872"/>
    </source>
</evidence>
<keyword evidence="5" id="KW-0049">Antioxidant</keyword>
<evidence type="ECO:0000256" key="7">
    <source>
        <dbReference type="ARBA" id="ARBA00023157"/>
    </source>
</evidence>
<evidence type="ECO:0000256" key="9">
    <source>
        <dbReference type="ARBA" id="ARBA00032824"/>
    </source>
</evidence>
<keyword evidence="16" id="KW-1185">Reference proteome</keyword>
<evidence type="ECO:0000256" key="12">
    <source>
        <dbReference type="ARBA" id="ARBA00049091"/>
    </source>
</evidence>
<keyword evidence="6" id="KW-0560">Oxidoreductase</keyword>
<dbReference type="GO" id="GO:0034599">
    <property type="term" value="P:cellular response to oxidative stress"/>
    <property type="evidence" value="ECO:0007669"/>
    <property type="project" value="TreeGrafter"/>
</dbReference>
<dbReference type="InterPro" id="IPR050924">
    <property type="entry name" value="Peroxiredoxin_BCP/PrxQ"/>
</dbReference>
<evidence type="ECO:0000259" key="14">
    <source>
        <dbReference type="PROSITE" id="PS51352"/>
    </source>
</evidence>
<dbReference type="Proteomes" id="UP000366872">
    <property type="component" value="Unassembled WGS sequence"/>
</dbReference>
<name>A0A6C2UAD1_PONDE</name>
<dbReference type="InterPro" id="IPR000866">
    <property type="entry name" value="AhpC/TSA"/>
</dbReference>
<dbReference type="FunFam" id="3.40.30.10:FF:000007">
    <property type="entry name" value="Thioredoxin-dependent thiol peroxidase"/>
    <property type="match status" value="1"/>
</dbReference>
<evidence type="ECO:0000256" key="2">
    <source>
        <dbReference type="ARBA" id="ARBA00011245"/>
    </source>
</evidence>
<dbReference type="InterPro" id="IPR013766">
    <property type="entry name" value="Thioredoxin_domain"/>
</dbReference>
<evidence type="ECO:0000256" key="11">
    <source>
        <dbReference type="ARBA" id="ARBA00042639"/>
    </source>
</evidence>
<dbReference type="CDD" id="cd03017">
    <property type="entry name" value="PRX_BCP"/>
    <property type="match status" value="1"/>
</dbReference>
<comment type="catalytic activity">
    <reaction evidence="12">
        <text>a hydroperoxide + [thioredoxin]-dithiol = an alcohol + [thioredoxin]-disulfide + H2O</text>
        <dbReference type="Rhea" id="RHEA:62620"/>
        <dbReference type="Rhea" id="RHEA-COMP:10698"/>
        <dbReference type="Rhea" id="RHEA-COMP:10700"/>
        <dbReference type="ChEBI" id="CHEBI:15377"/>
        <dbReference type="ChEBI" id="CHEBI:29950"/>
        <dbReference type="ChEBI" id="CHEBI:30879"/>
        <dbReference type="ChEBI" id="CHEBI:35924"/>
        <dbReference type="ChEBI" id="CHEBI:50058"/>
        <dbReference type="EC" id="1.11.1.24"/>
    </reaction>
</comment>
<keyword evidence="7" id="KW-1015">Disulfide bond</keyword>
<sequence length="155" mass="17300">MDSLEGKKAPAFTLEGSDGKKHSIKDYLGKRIVIYFYPRDNTPGCTKESCGFRDLHQEIGDLNTVVLGVSKDSLASHDTFIEKFNLPFTLLSDPETKMMAKYGAWGEKVLYGKTSIGCIRSTVIVDEKGKIIKHWRKVPKADAHPAKVLEILQSL</sequence>
<feature type="active site" description="Cysteine sulfenic acid (-SOH) intermediate; for peroxidase activity" evidence="13">
    <location>
        <position position="45"/>
    </location>
</feature>
<dbReference type="GO" id="GO:0008379">
    <property type="term" value="F:thioredoxin peroxidase activity"/>
    <property type="evidence" value="ECO:0007669"/>
    <property type="project" value="TreeGrafter"/>
</dbReference>
<reference evidence="15 16" key="1">
    <citation type="submission" date="2019-04" db="EMBL/GenBank/DDBJ databases">
        <authorList>
            <person name="Van Vliet M D."/>
        </authorList>
    </citation>
    <scope>NUCLEOTIDE SEQUENCE [LARGE SCALE GENOMIC DNA]</scope>
    <source>
        <strain evidence="15 16">F1</strain>
    </source>
</reference>
<dbReference type="AlphaFoldDB" id="A0A6C2UAD1"/>
<organism evidence="15 16">
    <name type="scientific">Pontiella desulfatans</name>
    <dbReference type="NCBI Taxonomy" id="2750659"/>
    <lineage>
        <taxon>Bacteria</taxon>
        <taxon>Pseudomonadati</taxon>
        <taxon>Kiritimatiellota</taxon>
        <taxon>Kiritimatiellia</taxon>
        <taxon>Kiritimatiellales</taxon>
        <taxon>Pontiellaceae</taxon>
        <taxon>Pontiella</taxon>
    </lineage>
</organism>
<dbReference type="EMBL" id="CAAHFG010000004">
    <property type="protein sequence ID" value="VGO16955.1"/>
    <property type="molecule type" value="Genomic_DNA"/>
</dbReference>
<dbReference type="PIRSF" id="PIRSF000239">
    <property type="entry name" value="AHPC"/>
    <property type="match status" value="1"/>
</dbReference>
<dbReference type="Gene3D" id="3.40.30.10">
    <property type="entry name" value="Glutaredoxin"/>
    <property type="match status" value="1"/>
</dbReference>
<dbReference type="InterPro" id="IPR036249">
    <property type="entry name" value="Thioredoxin-like_sf"/>
</dbReference>
<dbReference type="PROSITE" id="PS51352">
    <property type="entry name" value="THIOREDOXIN_2"/>
    <property type="match status" value="1"/>
</dbReference>
<evidence type="ECO:0000256" key="3">
    <source>
        <dbReference type="ARBA" id="ARBA00013017"/>
    </source>
</evidence>
<evidence type="ECO:0000256" key="13">
    <source>
        <dbReference type="PIRSR" id="PIRSR000239-1"/>
    </source>
</evidence>
<dbReference type="InterPro" id="IPR024706">
    <property type="entry name" value="Peroxiredoxin_AhpC-typ"/>
</dbReference>
<comment type="subunit">
    <text evidence="2">Monomer.</text>
</comment>
<evidence type="ECO:0000313" key="15">
    <source>
        <dbReference type="EMBL" id="VGO16955.1"/>
    </source>
</evidence>
<evidence type="ECO:0000256" key="5">
    <source>
        <dbReference type="ARBA" id="ARBA00022862"/>
    </source>
</evidence>
<keyword evidence="4" id="KW-0575">Peroxidase</keyword>
<dbReference type="PANTHER" id="PTHR42801:SF4">
    <property type="entry name" value="AHPC_TSA FAMILY PROTEIN"/>
    <property type="match status" value="1"/>
</dbReference>
<protein>
    <recommendedName>
        <fullName evidence="3">thioredoxin-dependent peroxiredoxin</fullName>
        <ecNumber evidence="3">1.11.1.24</ecNumber>
    </recommendedName>
    <alternativeName>
        <fullName evidence="9">Thioredoxin peroxidase</fullName>
    </alternativeName>
    <alternativeName>
        <fullName evidence="11">Thioredoxin-dependent peroxiredoxin Bcp</fullName>
    </alternativeName>
</protein>
<dbReference type="PANTHER" id="PTHR42801">
    <property type="entry name" value="THIOREDOXIN-DEPENDENT PEROXIDE REDUCTASE"/>
    <property type="match status" value="1"/>
</dbReference>
<comment type="similarity">
    <text evidence="10">Belongs to the peroxiredoxin family. BCP/PrxQ subfamily.</text>
</comment>
<evidence type="ECO:0000256" key="1">
    <source>
        <dbReference type="ARBA" id="ARBA00003330"/>
    </source>
</evidence>
<dbReference type="GO" id="GO:0005737">
    <property type="term" value="C:cytoplasm"/>
    <property type="evidence" value="ECO:0007669"/>
    <property type="project" value="TreeGrafter"/>
</dbReference>
<dbReference type="Pfam" id="PF00578">
    <property type="entry name" value="AhpC-TSA"/>
    <property type="match status" value="1"/>
</dbReference>
<evidence type="ECO:0000256" key="4">
    <source>
        <dbReference type="ARBA" id="ARBA00022559"/>
    </source>
</evidence>
<feature type="domain" description="Thioredoxin" evidence="14">
    <location>
        <begin position="3"/>
        <end position="155"/>
    </location>
</feature>
<keyword evidence="8" id="KW-0676">Redox-active center</keyword>
<evidence type="ECO:0000256" key="8">
    <source>
        <dbReference type="ARBA" id="ARBA00023284"/>
    </source>
</evidence>
<proteinExistence type="inferred from homology"/>